<evidence type="ECO:0000313" key="1">
    <source>
        <dbReference type="EMBL" id="KAK1657493.1"/>
    </source>
</evidence>
<dbReference type="GeneID" id="85460976"/>
<organism evidence="1 2">
    <name type="scientific">Colletotrichum godetiae</name>
    <dbReference type="NCBI Taxonomy" id="1209918"/>
    <lineage>
        <taxon>Eukaryota</taxon>
        <taxon>Fungi</taxon>
        <taxon>Dikarya</taxon>
        <taxon>Ascomycota</taxon>
        <taxon>Pezizomycotina</taxon>
        <taxon>Sordariomycetes</taxon>
        <taxon>Hypocreomycetidae</taxon>
        <taxon>Glomerellales</taxon>
        <taxon>Glomerellaceae</taxon>
        <taxon>Colletotrichum</taxon>
        <taxon>Colletotrichum acutatum species complex</taxon>
    </lineage>
</organism>
<comment type="caution">
    <text evidence="1">The sequence shown here is derived from an EMBL/GenBank/DDBJ whole genome shotgun (WGS) entry which is preliminary data.</text>
</comment>
<gene>
    <name evidence="1" type="ORF">BDP55DRAFT_685500</name>
</gene>
<protein>
    <submittedName>
        <fullName evidence="1">Uncharacterized protein</fullName>
    </submittedName>
</protein>
<evidence type="ECO:0000313" key="2">
    <source>
        <dbReference type="Proteomes" id="UP001224890"/>
    </source>
</evidence>
<proteinExistence type="predicted"/>
<keyword evidence="2" id="KW-1185">Reference proteome</keyword>
<sequence length="89" mass="10481">MCDWCYRIFACGHWMTGAEAWCYEYGRNQKPCKVTVDSEFQYPTKCKKCEGSRDVVAWEHMIDRSKSHMIKQLGSIVLQQQAPTWLTVR</sequence>
<dbReference type="AlphaFoldDB" id="A0AAJ0A6P6"/>
<reference evidence="1" key="1">
    <citation type="submission" date="2021-06" db="EMBL/GenBank/DDBJ databases">
        <title>Comparative genomics, transcriptomics and evolutionary studies reveal genomic signatures of adaptation to plant cell wall in hemibiotrophic fungi.</title>
        <authorList>
            <consortium name="DOE Joint Genome Institute"/>
            <person name="Baroncelli R."/>
            <person name="Diaz J.F."/>
            <person name="Benocci T."/>
            <person name="Peng M."/>
            <person name="Battaglia E."/>
            <person name="Haridas S."/>
            <person name="Andreopoulos W."/>
            <person name="Labutti K."/>
            <person name="Pangilinan J."/>
            <person name="Floch G.L."/>
            <person name="Makela M.R."/>
            <person name="Henrissat B."/>
            <person name="Grigoriev I.V."/>
            <person name="Crouch J.A."/>
            <person name="De Vries R.P."/>
            <person name="Sukno S.A."/>
            <person name="Thon M.R."/>
        </authorList>
    </citation>
    <scope>NUCLEOTIDE SEQUENCE</scope>
    <source>
        <strain evidence="1">CBS 193.32</strain>
    </source>
</reference>
<accession>A0AAJ0A6P6</accession>
<dbReference type="EMBL" id="JAHMHR010000091">
    <property type="protein sequence ID" value="KAK1657493.1"/>
    <property type="molecule type" value="Genomic_DNA"/>
</dbReference>
<dbReference type="Proteomes" id="UP001224890">
    <property type="component" value="Unassembled WGS sequence"/>
</dbReference>
<dbReference type="RefSeq" id="XP_060422257.1">
    <property type="nucleotide sequence ID" value="XM_060576450.1"/>
</dbReference>
<name>A0AAJ0A6P6_9PEZI</name>